<feature type="compositionally biased region" description="Polar residues" evidence="1">
    <location>
        <begin position="83"/>
        <end position="95"/>
    </location>
</feature>
<protein>
    <submittedName>
        <fullName evidence="2">Uncharacterized protein</fullName>
    </submittedName>
</protein>
<feature type="compositionally biased region" description="Basic residues" evidence="1">
    <location>
        <begin position="29"/>
        <end position="47"/>
    </location>
</feature>
<dbReference type="Proteomes" id="UP000054342">
    <property type="component" value="Unassembled WGS sequence"/>
</dbReference>
<gene>
    <name evidence="2" type="ORF">PV05_03950</name>
</gene>
<organism evidence="2 3">
    <name type="scientific">Exophiala xenobiotica</name>
    <dbReference type="NCBI Taxonomy" id="348802"/>
    <lineage>
        <taxon>Eukaryota</taxon>
        <taxon>Fungi</taxon>
        <taxon>Dikarya</taxon>
        <taxon>Ascomycota</taxon>
        <taxon>Pezizomycotina</taxon>
        <taxon>Eurotiomycetes</taxon>
        <taxon>Chaetothyriomycetidae</taxon>
        <taxon>Chaetothyriales</taxon>
        <taxon>Herpotrichiellaceae</taxon>
        <taxon>Exophiala</taxon>
    </lineage>
</organism>
<accession>A0A0D2C3Z5</accession>
<feature type="compositionally biased region" description="Polar residues" evidence="1">
    <location>
        <begin position="1"/>
        <end position="10"/>
    </location>
</feature>
<keyword evidence="3" id="KW-1185">Reference proteome</keyword>
<dbReference type="RefSeq" id="XP_013320090.1">
    <property type="nucleotide sequence ID" value="XM_013464636.1"/>
</dbReference>
<evidence type="ECO:0000313" key="2">
    <source>
        <dbReference type="EMBL" id="KIW59506.1"/>
    </source>
</evidence>
<feature type="region of interest" description="Disordered" evidence="1">
    <location>
        <begin position="71"/>
        <end position="126"/>
    </location>
</feature>
<proteinExistence type="predicted"/>
<evidence type="ECO:0000313" key="3">
    <source>
        <dbReference type="Proteomes" id="UP000054342"/>
    </source>
</evidence>
<dbReference type="EMBL" id="KN847318">
    <property type="protein sequence ID" value="KIW59506.1"/>
    <property type="molecule type" value="Genomic_DNA"/>
</dbReference>
<reference evidence="2 3" key="1">
    <citation type="submission" date="2015-01" db="EMBL/GenBank/DDBJ databases">
        <title>The Genome Sequence of Exophiala xenobiotica CBS118157.</title>
        <authorList>
            <consortium name="The Broad Institute Genomics Platform"/>
            <person name="Cuomo C."/>
            <person name="de Hoog S."/>
            <person name="Gorbushina A."/>
            <person name="Stielow B."/>
            <person name="Teixiera M."/>
            <person name="Abouelleil A."/>
            <person name="Chapman S.B."/>
            <person name="Priest M."/>
            <person name="Young S.K."/>
            <person name="Wortman J."/>
            <person name="Nusbaum C."/>
            <person name="Birren B."/>
        </authorList>
    </citation>
    <scope>NUCLEOTIDE SEQUENCE [LARGE SCALE GENOMIC DNA]</scope>
    <source>
        <strain evidence="2 3">CBS 118157</strain>
    </source>
</reference>
<feature type="region of interest" description="Disordered" evidence="1">
    <location>
        <begin position="1"/>
        <end position="52"/>
    </location>
</feature>
<dbReference type="AlphaFoldDB" id="A0A0D2C3Z5"/>
<sequence length="126" mass="14195">MQLNLENSGNDAFGGTATQEKHTAPQAHQHQHHHKHKHKHAPTHKRPSTRDQYSLLSLTSACFKKSLFEASFPKECARRRPPATNTSFSPSIRPQTESRRARSTNPSKRAPTPSLAARRWPTSRGL</sequence>
<dbReference type="HOGENOM" id="CLU_1981629_0_0_1"/>
<evidence type="ECO:0000256" key="1">
    <source>
        <dbReference type="SAM" id="MobiDB-lite"/>
    </source>
</evidence>
<dbReference type="GeneID" id="25325858"/>
<name>A0A0D2C3Z5_9EURO</name>